<proteinExistence type="predicted"/>
<feature type="compositionally biased region" description="Basic and acidic residues" evidence="1">
    <location>
        <begin position="23"/>
        <end position="52"/>
    </location>
</feature>
<dbReference type="Proteomes" id="UP000691718">
    <property type="component" value="Unassembled WGS sequence"/>
</dbReference>
<evidence type="ECO:0000313" key="2">
    <source>
        <dbReference type="EMBL" id="CAG5052498.1"/>
    </source>
</evidence>
<reference evidence="2" key="1">
    <citation type="submission" date="2021-04" db="EMBL/GenBank/DDBJ databases">
        <authorList>
            <person name="Tunstrom K."/>
        </authorList>
    </citation>
    <scope>NUCLEOTIDE SEQUENCE</scope>
</reference>
<feature type="region of interest" description="Disordered" evidence="1">
    <location>
        <begin position="23"/>
        <end position="70"/>
    </location>
</feature>
<evidence type="ECO:0000256" key="1">
    <source>
        <dbReference type="SAM" id="MobiDB-lite"/>
    </source>
</evidence>
<accession>A0A8S3YA92</accession>
<organism evidence="2 3">
    <name type="scientific">Parnassius apollo</name>
    <name type="common">Apollo butterfly</name>
    <name type="synonym">Papilio apollo</name>
    <dbReference type="NCBI Taxonomy" id="110799"/>
    <lineage>
        <taxon>Eukaryota</taxon>
        <taxon>Metazoa</taxon>
        <taxon>Ecdysozoa</taxon>
        <taxon>Arthropoda</taxon>
        <taxon>Hexapoda</taxon>
        <taxon>Insecta</taxon>
        <taxon>Pterygota</taxon>
        <taxon>Neoptera</taxon>
        <taxon>Endopterygota</taxon>
        <taxon>Lepidoptera</taxon>
        <taxon>Glossata</taxon>
        <taxon>Ditrysia</taxon>
        <taxon>Papilionoidea</taxon>
        <taxon>Papilionidae</taxon>
        <taxon>Parnassiinae</taxon>
        <taxon>Parnassini</taxon>
        <taxon>Parnassius</taxon>
        <taxon>Parnassius</taxon>
    </lineage>
</organism>
<protein>
    <submittedName>
        <fullName evidence="2">(apollo) hypothetical protein</fullName>
    </submittedName>
</protein>
<sequence>MCISTRPQYCPYGINDLTEGKEYRRHRTSQEKNRNEHIINHPPHSENARDITPRLNHPQATSSPNVPYSAAPGFPHTAAYPPVPGVSSIHSRTPSSLQIQIPAPNQNLPQNTNVLPKSKIVVIHTPGRSSIQEQGAAITEQRMFAPSTHLQVPESAIGRQRLNPPSHQHYSFYSPLQMQQDTAPTLGYENRRRNLPPSFQETQHRSMQYMNRSAGHSGGTRGTGLPVYHTIPDTSNESNDHGSELISVPVPCDRMIGVTKSKAPEISKVFRDPSPMESPQTRDMKYSTPVASKISHARDRVNTFLSTNENESRNVSKCSCRFPPAFKNFSCTGNINGACDCADDNAG</sequence>
<gene>
    <name evidence="2" type="ORF">PAPOLLO_LOCUS25375</name>
</gene>
<dbReference type="EMBL" id="CAJQZP010001525">
    <property type="protein sequence ID" value="CAG5052498.1"/>
    <property type="molecule type" value="Genomic_DNA"/>
</dbReference>
<keyword evidence="3" id="KW-1185">Reference proteome</keyword>
<dbReference type="OrthoDB" id="6905831at2759"/>
<evidence type="ECO:0000313" key="3">
    <source>
        <dbReference type="Proteomes" id="UP000691718"/>
    </source>
</evidence>
<name>A0A8S3YA92_PARAO</name>
<dbReference type="AlphaFoldDB" id="A0A8S3YA92"/>
<feature type="region of interest" description="Disordered" evidence="1">
    <location>
        <begin position="269"/>
        <end position="288"/>
    </location>
</feature>
<comment type="caution">
    <text evidence="2">The sequence shown here is derived from an EMBL/GenBank/DDBJ whole genome shotgun (WGS) entry which is preliminary data.</text>
</comment>